<dbReference type="NCBIfam" id="TIGR02937">
    <property type="entry name" value="sigma70-ECF"/>
    <property type="match status" value="1"/>
</dbReference>
<dbReference type="AlphaFoldDB" id="A0A1I0RPX0"/>
<dbReference type="InterPro" id="IPR013249">
    <property type="entry name" value="RNA_pol_sigma70_r4_t2"/>
</dbReference>
<accession>A0A1I0RPX0</accession>
<comment type="similarity">
    <text evidence="1">Belongs to the sigma-70 factor family. ECF subfamily.</text>
</comment>
<protein>
    <submittedName>
        <fullName evidence="7">RNA polymerase sigma factor, sigma-70 family</fullName>
    </submittedName>
</protein>
<dbReference type="RefSeq" id="WP_089896350.1">
    <property type="nucleotide sequence ID" value="NZ_FOJG01000001.1"/>
</dbReference>
<feature type="domain" description="RNA polymerase sigma-70 region 2" evidence="5">
    <location>
        <begin position="25"/>
        <end position="93"/>
    </location>
</feature>
<feature type="domain" description="RNA polymerase sigma factor 70 region 4 type 2" evidence="6">
    <location>
        <begin position="125"/>
        <end position="176"/>
    </location>
</feature>
<dbReference type="PANTHER" id="PTHR43133:SF46">
    <property type="entry name" value="RNA POLYMERASE SIGMA-70 FACTOR ECF SUBFAMILY"/>
    <property type="match status" value="1"/>
</dbReference>
<dbReference type="Proteomes" id="UP000199310">
    <property type="component" value="Unassembled WGS sequence"/>
</dbReference>
<dbReference type="InterPro" id="IPR013325">
    <property type="entry name" value="RNA_pol_sigma_r2"/>
</dbReference>
<dbReference type="EMBL" id="FOJG01000001">
    <property type="protein sequence ID" value="SEW43319.1"/>
    <property type="molecule type" value="Genomic_DNA"/>
</dbReference>
<evidence type="ECO:0000256" key="2">
    <source>
        <dbReference type="ARBA" id="ARBA00023015"/>
    </source>
</evidence>
<dbReference type="OrthoDB" id="9150024at2"/>
<keyword evidence="4" id="KW-0804">Transcription</keyword>
<keyword evidence="3" id="KW-0731">Sigma factor</keyword>
<name>A0A1I0RPX0_9BACT</name>
<keyword evidence="8" id="KW-1185">Reference proteome</keyword>
<dbReference type="Gene3D" id="1.10.1740.10">
    <property type="match status" value="1"/>
</dbReference>
<evidence type="ECO:0000313" key="7">
    <source>
        <dbReference type="EMBL" id="SEW43319.1"/>
    </source>
</evidence>
<dbReference type="Gene3D" id="1.10.10.10">
    <property type="entry name" value="Winged helix-like DNA-binding domain superfamily/Winged helix DNA-binding domain"/>
    <property type="match status" value="1"/>
</dbReference>
<evidence type="ECO:0000256" key="1">
    <source>
        <dbReference type="ARBA" id="ARBA00010641"/>
    </source>
</evidence>
<dbReference type="GO" id="GO:0003677">
    <property type="term" value="F:DNA binding"/>
    <property type="evidence" value="ECO:0007669"/>
    <property type="project" value="InterPro"/>
</dbReference>
<dbReference type="GO" id="GO:0016987">
    <property type="term" value="F:sigma factor activity"/>
    <property type="evidence" value="ECO:0007669"/>
    <property type="project" value="UniProtKB-KW"/>
</dbReference>
<dbReference type="InterPro" id="IPR013324">
    <property type="entry name" value="RNA_pol_sigma_r3/r4-like"/>
</dbReference>
<evidence type="ECO:0000313" key="8">
    <source>
        <dbReference type="Proteomes" id="UP000199310"/>
    </source>
</evidence>
<dbReference type="InterPro" id="IPR007627">
    <property type="entry name" value="RNA_pol_sigma70_r2"/>
</dbReference>
<dbReference type="InterPro" id="IPR039425">
    <property type="entry name" value="RNA_pol_sigma-70-like"/>
</dbReference>
<dbReference type="SUPFAM" id="SSF88946">
    <property type="entry name" value="Sigma2 domain of RNA polymerase sigma factors"/>
    <property type="match status" value="1"/>
</dbReference>
<dbReference type="SUPFAM" id="SSF88659">
    <property type="entry name" value="Sigma3 and sigma4 domains of RNA polymerase sigma factors"/>
    <property type="match status" value="1"/>
</dbReference>
<keyword evidence="2" id="KW-0805">Transcription regulation</keyword>
<reference evidence="8" key="1">
    <citation type="submission" date="2016-10" db="EMBL/GenBank/DDBJ databases">
        <authorList>
            <person name="Varghese N."/>
            <person name="Submissions S."/>
        </authorList>
    </citation>
    <scope>NUCLEOTIDE SEQUENCE [LARGE SCALE GENOMIC DNA]</scope>
    <source>
        <strain evidence="8">DSM 3695</strain>
    </source>
</reference>
<dbReference type="PANTHER" id="PTHR43133">
    <property type="entry name" value="RNA POLYMERASE ECF-TYPE SIGMA FACTO"/>
    <property type="match status" value="1"/>
</dbReference>
<dbReference type="STRING" id="29529.SAMN04488122_3202"/>
<gene>
    <name evidence="7" type="ORF">SAMN04488122_3202</name>
</gene>
<evidence type="ECO:0000256" key="3">
    <source>
        <dbReference type="ARBA" id="ARBA00023082"/>
    </source>
</evidence>
<proteinExistence type="inferred from homology"/>
<dbReference type="GO" id="GO:0006352">
    <property type="term" value="P:DNA-templated transcription initiation"/>
    <property type="evidence" value="ECO:0007669"/>
    <property type="project" value="InterPro"/>
</dbReference>
<organism evidence="7 8">
    <name type="scientific">Chitinophaga arvensicola</name>
    <dbReference type="NCBI Taxonomy" id="29529"/>
    <lineage>
        <taxon>Bacteria</taxon>
        <taxon>Pseudomonadati</taxon>
        <taxon>Bacteroidota</taxon>
        <taxon>Chitinophagia</taxon>
        <taxon>Chitinophagales</taxon>
        <taxon>Chitinophagaceae</taxon>
        <taxon>Chitinophaga</taxon>
    </lineage>
</organism>
<dbReference type="InterPro" id="IPR014284">
    <property type="entry name" value="RNA_pol_sigma-70_dom"/>
</dbReference>
<sequence>MEEFAEEPQLWRAIVDGDEAAFQQIYRLHFPMLYEYGMRLSANEELVKESIQQFFIKIWTNRAGLGAVKRIRPYLLVSLRGVIYNRLRDEKRRRISALEDDYDFELAFSPESVYIQKESSEQQQQALQQAMAQLTGRQKEIIFLRYYQELEYNEIAEIMNISVKGAYKLTARSLESLREILGLSVIAVICLLKIAASR</sequence>
<evidence type="ECO:0000256" key="4">
    <source>
        <dbReference type="ARBA" id="ARBA00023163"/>
    </source>
</evidence>
<dbReference type="Pfam" id="PF04542">
    <property type="entry name" value="Sigma70_r2"/>
    <property type="match status" value="1"/>
</dbReference>
<evidence type="ECO:0000259" key="6">
    <source>
        <dbReference type="Pfam" id="PF08281"/>
    </source>
</evidence>
<dbReference type="InterPro" id="IPR036388">
    <property type="entry name" value="WH-like_DNA-bd_sf"/>
</dbReference>
<dbReference type="Pfam" id="PF08281">
    <property type="entry name" value="Sigma70_r4_2"/>
    <property type="match status" value="1"/>
</dbReference>
<evidence type="ECO:0000259" key="5">
    <source>
        <dbReference type="Pfam" id="PF04542"/>
    </source>
</evidence>